<dbReference type="EMBL" id="LR796759">
    <property type="protein sequence ID" value="CAB4164621.1"/>
    <property type="molecule type" value="Genomic_DNA"/>
</dbReference>
<protein>
    <submittedName>
        <fullName evidence="1">Uncharacterized protein</fullName>
    </submittedName>
</protein>
<gene>
    <name evidence="1" type="ORF">UFOVP816_53</name>
</gene>
<evidence type="ECO:0000313" key="1">
    <source>
        <dbReference type="EMBL" id="CAB4164621.1"/>
    </source>
</evidence>
<organism evidence="1">
    <name type="scientific">uncultured Caudovirales phage</name>
    <dbReference type="NCBI Taxonomy" id="2100421"/>
    <lineage>
        <taxon>Viruses</taxon>
        <taxon>Duplodnaviria</taxon>
        <taxon>Heunggongvirae</taxon>
        <taxon>Uroviricota</taxon>
        <taxon>Caudoviricetes</taxon>
        <taxon>Peduoviridae</taxon>
        <taxon>Maltschvirus</taxon>
        <taxon>Maltschvirus maltsch</taxon>
    </lineage>
</organism>
<reference evidence="1" key="1">
    <citation type="submission" date="2020-04" db="EMBL/GenBank/DDBJ databases">
        <authorList>
            <person name="Chiriac C."/>
            <person name="Salcher M."/>
            <person name="Ghai R."/>
            <person name="Kavagutti S V."/>
        </authorList>
    </citation>
    <scope>NUCLEOTIDE SEQUENCE</scope>
</reference>
<proteinExistence type="predicted"/>
<dbReference type="Gene3D" id="2.40.30.180">
    <property type="entry name" value="Ubiquitin-activating enzyme E1, FCCH domain"/>
    <property type="match status" value="1"/>
</dbReference>
<sequence length="369" mass="39067">MTEYSRMAKGYSSVLASGGCAPVNLPFQPDYVEFINYTAMDTPTATWIVKGYWDKNMGQGFAAYDFYDAGPVYSTNVATSLGVNTFAAGLALQYGAKKQVVSITKASPAVVTVTGHGYSSGDVVVFQGLSQSATTGMQQIAEIPFTITVIDANSFSIPFNTNQSNFTALSASPTNAFVMKVLYPFLYAPGVAPISAITLGTTTTIDTTVAHNFVVGQEVAFRIPNAWGTIQLNSLPNVLIPGSPIYGYVVAVTDYNTVVVNIDSSAFTAFNSNQPYLSFTGQQFAQIVAVGDVNTGGVQISAGSQLYPPPFVRPIANTTVNSINGPAIQGAYFNNTSQGFIIGPSLAVAAQSGQTIYWRAYLHDISVPV</sequence>
<dbReference type="PROSITE" id="PS51257">
    <property type="entry name" value="PROKAR_LIPOPROTEIN"/>
    <property type="match status" value="1"/>
</dbReference>
<accession>A0A6J5P5E8</accession>
<dbReference type="InterPro" id="IPR042302">
    <property type="entry name" value="E1_FCCH_sf"/>
</dbReference>
<name>A0A6J5P5E8_9CAUD</name>